<protein>
    <recommendedName>
        <fullName evidence="2">DUF7703 domain-containing protein</fullName>
    </recommendedName>
</protein>
<sequence length="266" mass="30399">MDSNMPKYEAATGVAAYLILGFNIIAIYNVIELTFMICERFKRHSRLYYWVLLVTTYGIAAYAVGSILKIKMPSPKSYVYLTLIEVGWIAMVTGHSMVLWSRLHLLLNSPFWLKTTIYMIVFNAIMCHILPAILTCDAKIINLVILASPYSFDGRIQVTIFSIQEFIISAIYISRALNLIRLRTATREYWGCGRLMQHLIVVNIVIILLDTTILGLVYAGYSDVQTSYQSFVYSVKLKLEFSILDRLGDLQEDEKARSACHEDNHQ</sequence>
<feature type="transmembrane region" description="Helical" evidence="1">
    <location>
        <begin position="154"/>
        <end position="174"/>
    </location>
</feature>
<dbReference type="EMBL" id="JAWRVI010000196">
    <property type="protein sequence ID" value="KAK4071811.1"/>
    <property type="molecule type" value="Genomic_DNA"/>
</dbReference>
<name>A0ABR0BEE8_PURLI</name>
<feature type="transmembrane region" description="Helical" evidence="1">
    <location>
        <begin position="195"/>
        <end position="221"/>
    </location>
</feature>
<accession>A0ABR0BEE8</accession>
<feature type="transmembrane region" description="Helical" evidence="1">
    <location>
        <begin position="77"/>
        <end position="99"/>
    </location>
</feature>
<evidence type="ECO:0000259" key="2">
    <source>
        <dbReference type="Pfam" id="PF24802"/>
    </source>
</evidence>
<organism evidence="3 4">
    <name type="scientific">Purpureocillium lilacinum</name>
    <name type="common">Paecilomyces lilacinus</name>
    <dbReference type="NCBI Taxonomy" id="33203"/>
    <lineage>
        <taxon>Eukaryota</taxon>
        <taxon>Fungi</taxon>
        <taxon>Dikarya</taxon>
        <taxon>Ascomycota</taxon>
        <taxon>Pezizomycotina</taxon>
        <taxon>Sordariomycetes</taxon>
        <taxon>Hypocreomycetidae</taxon>
        <taxon>Hypocreales</taxon>
        <taxon>Ophiocordycipitaceae</taxon>
        <taxon>Purpureocillium</taxon>
    </lineage>
</organism>
<feature type="transmembrane region" description="Helical" evidence="1">
    <location>
        <begin position="111"/>
        <end position="134"/>
    </location>
</feature>
<feature type="domain" description="DUF7703" evidence="2">
    <location>
        <begin position="14"/>
        <end position="247"/>
    </location>
</feature>
<keyword evidence="1" id="KW-0472">Membrane</keyword>
<keyword evidence="4" id="KW-1185">Reference proteome</keyword>
<feature type="transmembrane region" description="Helical" evidence="1">
    <location>
        <begin position="14"/>
        <end position="35"/>
    </location>
</feature>
<keyword evidence="1" id="KW-1133">Transmembrane helix</keyword>
<dbReference type="PANTHER" id="PTHR37013">
    <property type="entry name" value="INTEGRAL MEMBRANE PROTEIN (AFU_ORTHOLOGUE AFUA_1G05950)-RELATED"/>
    <property type="match status" value="1"/>
</dbReference>
<comment type="caution">
    <text evidence="3">The sequence shown here is derived from an EMBL/GenBank/DDBJ whole genome shotgun (WGS) entry which is preliminary data.</text>
</comment>
<dbReference type="Proteomes" id="UP001287286">
    <property type="component" value="Unassembled WGS sequence"/>
</dbReference>
<evidence type="ECO:0000313" key="4">
    <source>
        <dbReference type="Proteomes" id="UP001287286"/>
    </source>
</evidence>
<dbReference type="InterPro" id="IPR056120">
    <property type="entry name" value="DUF7703"/>
</dbReference>
<gene>
    <name evidence="3" type="ORF">Purlil1_13303</name>
</gene>
<evidence type="ECO:0000256" key="1">
    <source>
        <dbReference type="SAM" id="Phobius"/>
    </source>
</evidence>
<dbReference type="PANTHER" id="PTHR37013:SF3">
    <property type="entry name" value="INTEGRAL MEMBRANE PROTEIN (AFU_ORTHOLOGUE AFUA_1G05950)"/>
    <property type="match status" value="1"/>
</dbReference>
<proteinExistence type="predicted"/>
<reference evidence="3 4" key="1">
    <citation type="journal article" date="2024" name="Microbiol. Resour. Announc.">
        <title>Genome annotations for the ascomycete fungi Trichoderma harzianum, Trichoderma aggressivum, and Purpureocillium lilacinum.</title>
        <authorList>
            <person name="Beijen E.P.W."/>
            <person name="Ohm R.A."/>
        </authorList>
    </citation>
    <scope>NUCLEOTIDE SEQUENCE [LARGE SCALE GENOMIC DNA]</scope>
    <source>
        <strain evidence="3 4">CBS 150709</strain>
    </source>
</reference>
<evidence type="ECO:0000313" key="3">
    <source>
        <dbReference type="EMBL" id="KAK4071811.1"/>
    </source>
</evidence>
<feature type="transmembrane region" description="Helical" evidence="1">
    <location>
        <begin position="47"/>
        <end position="65"/>
    </location>
</feature>
<keyword evidence="1" id="KW-0812">Transmembrane</keyword>
<dbReference type="Pfam" id="PF24802">
    <property type="entry name" value="DUF7703"/>
    <property type="match status" value="1"/>
</dbReference>